<keyword evidence="10" id="KW-0943">RNA-mediated gene silencing</keyword>
<evidence type="ECO:0000256" key="13">
    <source>
        <dbReference type="SAM" id="MobiDB-lite"/>
    </source>
</evidence>
<dbReference type="NCBIfam" id="TIGR04074">
    <property type="entry name" value="bacter_Hen1"/>
    <property type="match status" value="1"/>
</dbReference>
<organism evidence="16 17">
    <name type="scientific">Hymenobacter cyanobacteriorum</name>
    <dbReference type="NCBI Taxonomy" id="2926463"/>
    <lineage>
        <taxon>Bacteria</taxon>
        <taxon>Pseudomonadati</taxon>
        <taxon>Bacteroidota</taxon>
        <taxon>Cytophagia</taxon>
        <taxon>Cytophagales</taxon>
        <taxon>Hymenobacteraceae</taxon>
        <taxon>Hymenobacter</taxon>
    </lineage>
</organism>
<dbReference type="EC" id="2.1.1.386" evidence="11"/>
<dbReference type="GO" id="GO:0001510">
    <property type="term" value="P:RNA methylation"/>
    <property type="evidence" value="ECO:0007669"/>
    <property type="project" value="InterPro"/>
</dbReference>
<accession>A0A9X1VFT3</accession>
<dbReference type="AlphaFoldDB" id="A0A9X1VFT3"/>
<dbReference type="PANTHER" id="PTHR21404:SF3">
    <property type="entry name" value="SMALL RNA 2'-O-METHYLTRANSFERASE"/>
    <property type="match status" value="1"/>
</dbReference>
<dbReference type="GO" id="GO:0031047">
    <property type="term" value="P:regulatory ncRNA-mediated gene silencing"/>
    <property type="evidence" value="ECO:0007669"/>
    <property type="project" value="UniProtKB-KW"/>
</dbReference>
<comment type="cofactor">
    <cofactor evidence="1">
        <name>Mg(2+)</name>
        <dbReference type="ChEBI" id="CHEBI:18420"/>
    </cofactor>
</comment>
<name>A0A9X1VFT3_9BACT</name>
<dbReference type="Pfam" id="PF12623">
    <property type="entry name" value="Hen1_L"/>
    <property type="match status" value="1"/>
</dbReference>
<dbReference type="Gene3D" id="3.30.1610.20">
    <property type="entry name" value="Hen1, N-terminal domain"/>
    <property type="match status" value="1"/>
</dbReference>
<evidence type="ECO:0000256" key="3">
    <source>
        <dbReference type="ARBA" id="ARBA00021330"/>
    </source>
</evidence>
<evidence type="ECO:0000259" key="14">
    <source>
        <dbReference type="Pfam" id="PF08242"/>
    </source>
</evidence>
<evidence type="ECO:0000256" key="1">
    <source>
        <dbReference type="ARBA" id="ARBA00001946"/>
    </source>
</evidence>
<keyword evidence="7" id="KW-0479">Metal-binding</keyword>
<dbReference type="GO" id="GO:0003723">
    <property type="term" value="F:RNA binding"/>
    <property type="evidence" value="ECO:0007669"/>
    <property type="project" value="UniProtKB-KW"/>
</dbReference>
<feature type="domain" description="Methyltransferase type 12" evidence="14">
    <location>
        <begin position="325"/>
        <end position="417"/>
    </location>
</feature>
<evidence type="ECO:0000256" key="5">
    <source>
        <dbReference type="ARBA" id="ARBA00022679"/>
    </source>
</evidence>
<reference evidence="16" key="1">
    <citation type="submission" date="2022-03" db="EMBL/GenBank/DDBJ databases">
        <title>Bacterial whole genome sequence for Hymenobacter sp. DH14.</title>
        <authorList>
            <person name="Le V."/>
        </authorList>
    </citation>
    <scope>NUCLEOTIDE SEQUENCE</scope>
    <source>
        <strain evidence="16">DH14</strain>
    </source>
</reference>
<evidence type="ECO:0000256" key="12">
    <source>
        <dbReference type="ARBA" id="ARBA00048418"/>
    </source>
</evidence>
<comment type="similarity">
    <text evidence="2">Belongs to the methyltransferase superfamily. HEN1 family.</text>
</comment>
<comment type="catalytic activity">
    <reaction evidence="12">
        <text>small RNA 3'-end nucleotide + S-adenosyl-L-methionine = small RNA 3'-end 2'-O-methylnucleotide + S-adenosyl-L-homocysteine + H(+)</text>
        <dbReference type="Rhea" id="RHEA:37887"/>
        <dbReference type="Rhea" id="RHEA-COMP:10415"/>
        <dbReference type="Rhea" id="RHEA-COMP:10416"/>
        <dbReference type="ChEBI" id="CHEBI:15378"/>
        <dbReference type="ChEBI" id="CHEBI:57856"/>
        <dbReference type="ChEBI" id="CHEBI:59789"/>
        <dbReference type="ChEBI" id="CHEBI:74896"/>
        <dbReference type="ChEBI" id="CHEBI:74898"/>
        <dbReference type="EC" id="2.1.1.386"/>
    </reaction>
</comment>
<gene>
    <name evidence="16" type="ORF">MON38_07805</name>
</gene>
<dbReference type="InterPro" id="IPR029063">
    <property type="entry name" value="SAM-dependent_MTases_sf"/>
</dbReference>
<protein>
    <recommendedName>
        <fullName evidence="3">Small RNA 2'-O-methyltransferase</fullName>
        <ecNumber evidence="11">2.1.1.386</ecNumber>
    </recommendedName>
</protein>
<evidence type="ECO:0000256" key="4">
    <source>
        <dbReference type="ARBA" id="ARBA00022603"/>
    </source>
</evidence>
<dbReference type="PANTHER" id="PTHR21404">
    <property type="entry name" value="HEN1"/>
    <property type="match status" value="1"/>
</dbReference>
<evidence type="ECO:0000256" key="11">
    <source>
        <dbReference type="ARBA" id="ARBA00035025"/>
    </source>
</evidence>
<keyword evidence="6" id="KW-0949">S-adenosyl-L-methionine</keyword>
<evidence type="ECO:0000256" key="2">
    <source>
        <dbReference type="ARBA" id="ARBA00009026"/>
    </source>
</evidence>
<evidence type="ECO:0000313" key="17">
    <source>
        <dbReference type="Proteomes" id="UP001139193"/>
    </source>
</evidence>
<keyword evidence="5" id="KW-0808">Transferase</keyword>
<evidence type="ECO:0000256" key="8">
    <source>
        <dbReference type="ARBA" id="ARBA00022842"/>
    </source>
</evidence>
<sequence>MLLTISTTYHPATDLGYLLHKNPARLQSLEVAGGQAHIFYPEATAERCTAALLLDLDPIGLVRGRAGASGEGFALEQYVNDRPYVASSFLSAALSKAFGTAMNGTCKDKPDLPTQALPLAVKVAVVSAPGPDWPRRLFEPLGYEVEIETTPLDPTVPEWGDSRYYTLHLRHEGLRLQDVLTHLYVLLPVLDNDKHYYIGEHEAEKLLHRGGGWLPQHPERGFITRRYLRYLAAYVNPTLERLMEGEVLEGASPPDPLSEGRGGTGFAADETGQVSNESRLAPPLPSERGPGGEAPASTDPKTSLHDQRLQRVAHEIYQLAPKRVLDLGCGEGKLLRLLLRQPKIEYILGMDVSHQALARAAQRLHLDEMPPRQRTRIDLIQGSLLYRDDRLAGFDAAALVEVIEHLDPNRLAALEAVVFGQARPAHVFVTTPNADYNQLFEKLNAGEFRHDDHRFEWSRAEFAAWATAVAERHEYQVRLVGMGEEVEGVGAPSQMAVFGMIKSV</sequence>
<dbReference type="Proteomes" id="UP001139193">
    <property type="component" value="Unassembled WGS sequence"/>
</dbReference>
<keyword evidence="8" id="KW-0460">Magnesium</keyword>
<evidence type="ECO:0000256" key="6">
    <source>
        <dbReference type="ARBA" id="ARBA00022691"/>
    </source>
</evidence>
<proteinExistence type="inferred from homology"/>
<evidence type="ECO:0000259" key="15">
    <source>
        <dbReference type="Pfam" id="PF12623"/>
    </source>
</evidence>
<dbReference type="InterPro" id="IPR038546">
    <property type="entry name" value="Hen1_N_sf"/>
</dbReference>
<dbReference type="InterPro" id="IPR013217">
    <property type="entry name" value="Methyltransf_12"/>
</dbReference>
<evidence type="ECO:0000256" key="9">
    <source>
        <dbReference type="ARBA" id="ARBA00022884"/>
    </source>
</evidence>
<dbReference type="SUPFAM" id="SSF53335">
    <property type="entry name" value="S-adenosyl-L-methionine-dependent methyltransferases"/>
    <property type="match status" value="1"/>
</dbReference>
<dbReference type="InterPro" id="IPR026610">
    <property type="entry name" value="Hen1"/>
</dbReference>
<keyword evidence="9" id="KW-0694">RNA-binding</keyword>
<dbReference type="GO" id="GO:0090486">
    <property type="term" value="F:small RNA 2'-O-methyltransferase activity"/>
    <property type="evidence" value="ECO:0007669"/>
    <property type="project" value="UniProtKB-EC"/>
</dbReference>
<keyword evidence="4" id="KW-0489">Methyltransferase</keyword>
<dbReference type="RefSeq" id="WP_241935598.1">
    <property type="nucleotide sequence ID" value="NZ_JALBGC010000002.1"/>
</dbReference>
<dbReference type="Pfam" id="PF08242">
    <property type="entry name" value="Methyltransf_12"/>
    <property type="match status" value="1"/>
</dbReference>
<keyword evidence="17" id="KW-1185">Reference proteome</keyword>
<evidence type="ECO:0000256" key="7">
    <source>
        <dbReference type="ARBA" id="ARBA00022723"/>
    </source>
</evidence>
<feature type="domain" description="Hen1 N-terminal" evidence="15">
    <location>
        <begin position="1"/>
        <end position="242"/>
    </location>
</feature>
<dbReference type="GO" id="GO:0046872">
    <property type="term" value="F:metal ion binding"/>
    <property type="evidence" value="ECO:0007669"/>
    <property type="project" value="UniProtKB-KW"/>
</dbReference>
<dbReference type="EMBL" id="JALBGC010000002">
    <property type="protein sequence ID" value="MCI1187322.1"/>
    <property type="molecule type" value="Genomic_DNA"/>
</dbReference>
<evidence type="ECO:0000256" key="10">
    <source>
        <dbReference type="ARBA" id="ARBA00023158"/>
    </source>
</evidence>
<dbReference type="Gene3D" id="3.40.50.150">
    <property type="entry name" value="Vaccinia Virus protein VP39"/>
    <property type="match status" value="1"/>
</dbReference>
<feature type="region of interest" description="Disordered" evidence="13">
    <location>
        <begin position="249"/>
        <end position="305"/>
    </location>
</feature>
<dbReference type="InterPro" id="IPR024740">
    <property type="entry name" value="Hen1_N"/>
</dbReference>
<dbReference type="InterPro" id="IPR024026">
    <property type="entry name" value="3'-RNA_MeTfrase_Hen1_bac"/>
</dbReference>
<comment type="caution">
    <text evidence="16">The sequence shown here is derived from an EMBL/GenBank/DDBJ whole genome shotgun (WGS) entry which is preliminary data.</text>
</comment>
<evidence type="ECO:0000313" key="16">
    <source>
        <dbReference type="EMBL" id="MCI1187322.1"/>
    </source>
</evidence>
<dbReference type="CDD" id="cd02440">
    <property type="entry name" value="AdoMet_MTases"/>
    <property type="match status" value="1"/>
</dbReference>